<dbReference type="RefSeq" id="XP_014567937.1">
    <property type="nucleotide sequence ID" value="XM_014712451.1"/>
</dbReference>
<feature type="compositionally biased region" description="Basic and acidic residues" evidence="1">
    <location>
        <begin position="381"/>
        <end position="391"/>
    </location>
</feature>
<feature type="compositionally biased region" description="Basic residues" evidence="1">
    <location>
        <begin position="58"/>
        <end position="70"/>
    </location>
</feature>
<feature type="region of interest" description="Disordered" evidence="1">
    <location>
        <begin position="420"/>
        <end position="448"/>
    </location>
</feature>
<feature type="region of interest" description="Disordered" evidence="1">
    <location>
        <begin position="160"/>
        <end position="211"/>
    </location>
</feature>
<reference evidence="2 3" key="2">
    <citation type="journal article" date="2012" name="Open Biol.">
        <title>Characteristics of nucleosomes and linker DNA regions on the genome of the basidiomycete Mixia osmundae revealed by mono- and dinucleosome mapping.</title>
        <authorList>
            <person name="Nishida H."/>
            <person name="Kondo S."/>
            <person name="Matsumoto T."/>
            <person name="Suzuki Y."/>
            <person name="Yoshikawa H."/>
            <person name="Taylor T.D."/>
            <person name="Sugiyama J."/>
        </authorList>
    </citation>
    <scope>NUCLEOTIDE SEQUENCE [LARGE SCALE GENOMIC DNA]</scope>
    <source>
        <strain evidence="3">CBS 9802 / IAM 14324 / JCM 22182 / KY 12970</strain>
    </source>
</reference>
<feature type="compositionally biased region" description="Polar residues" evidence="1">
    <location>
        <begin position="364"/>
        <end position="379"/>
    </location>
</feature>
<accession>G7E3C8</accession>
<feature type="region of interest" description="Disordered" evidence="1">
    <location>
        <begin position="575"/>
        <end position="615"/>
    </location>
</feature>
<dbReference type="Proteomes" id="UP000009131">
    <property type="component" value="Unassembled WGS sequence"/>
</dbReference>
<dbReference type="InParanoid" id="G7E3C8"/>
<evidence type="ECO:0000313" key="3">
    <source>
        <dbReference type="Proteomes" id="UP000009131"/>
    </source>
</evidence>
<dbReference type="AlphaFoldDB" id="G7E3C8"/>
<feature type="compositionally biased region" description="Basic and acidic residues" evidence="1">
    <location>
        <begin position="199"/>
        <end position="211"/>
    </location>
</feature>
<sequence>MPAKVTAFDPDNDTAKPLTVPEPAAANSSKPEAHQPVKDDGQPEAFPERLAALAAAKERKRVKRQAKKQRLREERIAASSESVPHASPVQDAAAPANAGSRKSKARKPRQAVEIAHSSSDVDDTDGDGSEVTKVNSADLPIVNLSKLASSSWADETALASADQDKAQQQKAAVLPSTAQAKRSARRAGDVAKTSPHAEAAPRRQFARDGRLLSESLRAIGNYRDEHATDAGASSSAARTSSPIVHKSISTPAPVPVPAPQTRAGVQSTESSKPVAKAPKVKQVKAQPTNVPAVPSQLRIVRSAVSVSQADVGPWRHDKFQDESTSATSLNAPPSKQPIRVSLGQSTARKPFTTVGPSNVAVQTLPQSRAASRASVQIQTDPGRHAGDKNEQEMNSAQAVPRGDRETLELEKRIGRLSTDEGIFDGRRESSTSSKPYYSGESRALSTPGGLSVATPELLAYPAQYGPAYYYPDDGSKHYMPQAFDMYGYPIMQGPHMMQLPNYYPQPDYSPVNTPPPHFSPGRYPPYGVDYHNERQMQRIDNAGGLESRGMPGFAPHQVDSYQPYMYYQQPPTMYAYPSHPPLQSKDQAQISRPENRAYSDPAILSYVKPNDRYKP</sequence>
<feature type="region of interest" description="Disordered" evidence="1">
    <location>
        <begin position="306"/>
        <end position="339"/>
    </location>
</feature>
<feature type="compositionally biased region" description="Low complexity" evidence="1">
    <location>
        <begin position="229"/>
        <end position="241"/>
    </location>
</feature>
<dbReference type="EMBL" id="BABT02000119">
    <property type="protein sequence ID" value="GAA97338.1"/>
    <property type="molecule type" value="Genomic_DNA"/>
</dbReference>
<organism evidence="2 3">
    <name type="scientific">Mixia osmundae (strain CBS 9802 / IAM 14324 / JCM 22182 / KY 12970)</name>
    <dbReference type="NCBI Taxonomy" id="764103"/>
    <lineage>
        <taxon>Eukaryota</taxon>
        <taxon>Fungi</taxon>
        <taxon>Dikarya</taxon>
        <taxon>Basidiomycota</taxon>
        <taxon>Pucciniomycotina</taxon>
        <taxon>Mixiomycetes</taxon>
        <taxon>Mixiales</taxon>
        <taxon>Mixiaceae</taxon>
        <taxon>Mixia</taxon>
    </lineage>
</organism>
<evidence type="ECO:0000256" key="1">
    <source>
        <dbReference type="SAM" id="MobiDB-lite"/>
    </source>
</evidence>
<gene>
    <name evidence="2" type="primary">Mo04016</name>
    <name evidence="2" type="ORF">E5Q_04016</name>
</gene>
<reference evidence="2 3" key="1">
    <citation type="journal article" date="2011" name="J. Gen. Appl. Microbiol.">
        <title>Draft genome sequencing of the enigmatic basidiomycete Mixia osmundae.</title>
        <authorList>
            <person name="Nishida H."/>
            <person name="Nagatsuka Y."/>
            <person name="Sugiyama J."/>
        </authorList>
    </citation>
    <scope>NUCLEOTIDE SEQUENCE [LARGE SCALE GENOMIC DNA]</scope>
    <source>
        <strain evidence="3">CBS 9802 / IAM 14324 / JCM 22182 / KY 12970</strain>
    </source>
</reference>
<evidence type="ECO:0000313" key="2">
    <source>
        <dbReference type="EMBL" id="GAA97338.1"/>
    </source>
</evidence>
<comment type="caution">
    <text evidence="2">The sequence shown here is derived from an EMBL/GenBank/DDBJ whole genome shotgun (WGS) entry which is preliminary data.</text>
</comment>
<feature type="compositionally biased region" description="Polar residues" evidence="1">
    <location>
        <begin position="322"/>
        <end position="333"/>
    </location>
</feature>
<protein>
    <submittedName>
        <fullName evidence="2">Uncharacterized protein</fullName>
    </submittedName>
</protein>
<feature type="region of interest" description="Disordered" evidence="1">
    <location>
        <begin position="1"/>
        <end position="138"/>
    </location>
</feature>
<keyword evidence="3" id="KW-1185">Reference proteome</keyword>
<dbReference type="HOGENOM" id="CLU_444155_0_0_1"/>
<name>G7E3C8_MIXOS</name>
<feature type="compositionally biased region" description="Basic and acidic residues" evidence="1">
    <location>
        <begin position="31"/>
        <end position="41"/>
    </location>
</feature>
<feature type="region of interest" description="Disordered" evidence="1">
    <location>
        <begin position="364"/>
        <end position="403"/>
    </location>
</feature>
<proteinExistence type="predicted"/>
<feature type="region of interest" description="Disordered" evidence="1">
    <location>
        <begin position="223"/>
        <end position="290"/>
    </location>
</feature>